<keyword evidence="4" id="KW-0699">rRNA-binding</keyword>
<dbReference type="GO" id="GO:0003735">
    <property type="term" value="F:structural constituent of ribosome"/>
    <property type="evidence" value="ECO:0007669"/>
    <property type="project" value="InterPro"/>
</dbReference>
<dbReference type="GO" id="GO:1990904">
    <property type="term" value="C:ribonucleoprotein complex"/>
    <property type="evidence" value="ECO:0007669"/>
    <property type="project" value="UniProtKB-KW"/>
</dbReference>
<dbReference type="EMBL" id="AP018372">
    <property type="protein sequence ID" value="BBD20181.1"/>
    <property type="molecule type" value="Genomic_DNA"/>
</dbReference>
<proteinExistence type="inferred from homology"/>
<evidence type="ECO:0000256" key="3">
    <source>
        <dbReference type="ARBA" id="ARBA00023274"/>
    </source>
</evidence>
<geneLocation type="chloroplast" evidence="6"/>
<dbReference type="RefSeq" id="YP_009478274.1">
    <property type="nucleotide sequence ID" value="NC_037479.1"/>
</dbReference>
<dbReference type="GO" id="GO:0009507">
    <property type="term" value="C:chloroplast"/>
    <property type="evidence" value="ECO:0007669"/>
    <property type="project" value="UniProtKB-SubCell"/>
</dbReference>
<evidence type="ECO:0000256" key="1">
    <source>
        <dbReference type="ARBA" id="ARBA00007345"/>
    </source>
</evidence>
<dbReference type="Pfam" id="PF00203">
    <property type="entry name" value="Ribosomal_S19"/>
    <property type="match status" value="1"/>
</dbReference>
<dbReference type="PANTHER" id="PTHR11880:SF8">
    <property type="entry name" value="SMALL RIBOSOMAL SUBUNIT PROTEIN US19M"/>
    <property type="match status" value="1"/>
</dbReference>
<keyword evidence="4" id="KW-0694">RNA-binding</keyword>
<evidence type="ECO:0000256" key="2">
    <source>
        <dbReference type="ARBA" id="ARBA00022980"/>
    </source>
</evidence>
<evidence type="ECO:0000256" key="5">
    <source>
        <dbReference type="RuleBase" id="RU003485"/>
    </source>
</evidence>
<protein>
    <recommendedName>
        <fullName evidence="4">Small ribosomal subunit protein uS19c</fullName>
    </recommendedName>
</protein>
<keyword evidence="6" id="KW-0150">Chloroplast</keyword>
<comment type="subcellular location">
    <subcellularLocation>
        <location evidence="4">Plastid</location>
        <location evidence="4">Chloroplast</location>
    </subcellularLocation>
</comment>
<dbReference type="GO" id="GO:0006412">
    <property type="term" value="P:translation"/>
    <property type="evidence" value="ECO:0007669"/>
    <property type="project" value="UniProtKB-UniRule"/>
</dbReference>
<evidence type="ECO:0000313" key="6">
    <source>
        <dbReference type="EMBL" id="BBD20181.1"/>
    </source>
</evidence>
<comment type="function">
    <text evidence="4">Protein S19 forms a complex with S13 that binds strongly to the 16S ribosomal RNA.</text>
</comment>
<comment type="similarity">
    <text evidence="1 4 5">Belongs to the universal ribosomal protein uS19 family.</text>
</comment>
<dbReference type="Gene3D" id="3.30.860.10">
    <property type="entry name" value="30s Ribosomal Protein S19, Chain A"/>
    <property type="match status" value="1"/>
</dbReference>
<organism evidence="6">
    <name type="scientific">Prototheca stagnorum</name>
    <dbReference type="NCBI Taxonomy" id="215448"/>
    <lineage>
        <taxon>Eukaryota</taxon>
        <taxon>Viridiplantae</taxon>
        <taxon>Chlorophyta</taxon>
        <taxon>core chlorophytes</taxon>
        <taxon>Trebouxiophyceae</taxon>
        <taxon>Chlorellales</taxon>
        <taxon>Chlorellaceae</taxon>
        <taxon>Prototheca</taxon>
    </lineage>
</organism>
<gene>
    <name evidence="4 6" type="primary">rps19</name>
</gene>
<dbReference type="HAMAP" id="MF_00531">
    <property type="entry name" value="Ribosomal_uS19"/>
    <property type="match status" value="1"/>
</dbReference>
<name>A0A2Z6BEM7_9CHLO</name>
<keyword evidence="2 4" id="KW-0689">Ribosomal protein</keyword>
<dbReference type="PIRSF" id="PIRSF002144">
    <property type="entry name" value="Ribosomal_S19"/>
    <property type="match status" value="1"/>
</dbReference>
<dbReference type="InterPro" id="IPR023575">
    <property type="entry name" value="Ribosomal_uS19_SF"/>
</dbReference>
<accession>A0A2Z6BEM7</accession>
<keyword evidence="6" id="KW-0934">Plastid</keyword>
<dbReference type="SUPFAM" id="SSF54570">
    <property type="entry name" value="Ribosomal protein S19"/>
    <property type="match status" value="1"/>
</dbReference>
<evidence type="ECO:0000256" key="4">
    <source>
        <dbReference type="HAMAP-Rule" id="MF_00531"/>
    </source>
</evidence>
<dbReference type="InterPro" id="IPR002222">
    <property type="entry name" value="Ribosomal_uS19"/>
</dbReference>
<keyword evidence="3 4" id="KW-0687">Ribonucleoprotein</keyword>
<dbReference type="AlphaFoldDB" id="A0A2Z6BEM7"/>
<dbReference type="PRINTS" id="PR00975">
    <property type="entry name" value="RIBOSOMALS19"/>
</dbReference>
<dbReference type="GO" id="GO:0000028">
    <property type="term" value="P:ribosomal small subunit assembly"/>
    <property type="evidence" value="ECO:0007669"/>
    <property type="project" value="TreeGrafter"/>
</dbReference>
<reference evidence="6" key="1">
    <citation type="journal article" date="2018" name="Sci. Rep.">
        <title>Multiple losses of photosynthesis and convergent reductive genome evolution in the colourless green algae Prototheca.</title>
        <authorList>
            <person name="Suzuki S."/>
            <person name="Endoh R."/>
            <person name="Manabe R.I."/>
            <person name="Ohkuma M."/>
            <person name="Hirakawa Y."/>
        </authorList>
    </citation>
    <scope>NUCLEOTIDE SEQUENCE</scope>
    <source>
        <strain evidence="6">JCM 9641</strain>
    </source>
</reference>
<sequence length="103" mass="11888">MKYNQKSLKNFIASYLDSVIKNKKYKTTYVKKTKMSSPYFKTWARTSIISKQMNGVTASVYNGLKHVPVFITPKMIGSKLGEFVLTRNYQGHSKKKKGKKSKR</sequence>
<dbReference type="GO" id="GO:0019843">
    <property type="term" value="F:rRNA binding"/>
    <property type="evidence" value="ECO:0007669"/>
    <property type="project" value="UniProtKB-UniRule"/>
</dbReference>
<dbReference type="GeneID" id="36487606"/>
<dbReference type="GO" id="GO:0005840">
    <property type="term" value="C:ribosome"/>
    <property type="evidence" value="ECO:0007669"/>
    <property type="project" value="UniProtKB-KW"/>
</dbReference>
<dbReference type="PANTHER" id="PTHR11880">
    <property type="entry name" value="RIBOSOMAL PROTEIN S19P FAMILY MEMBER"/>
    <property type="match status" value="1"/>
</dbReference>